<reference evidence="3" key="1">
    <citation type="submission" date="2016-10" db="EMBL/GenBank/DDBJ databases">
        <authorList>
            <person name="Varghese N."/>
            <person name="Submissions S."/>
        </authorList>
    </citation>
    <scope>NUCLEOTIDE SEQUENCE [LARGE SCALE GENOMIC DNA]</scope>
    <source>
        <strain evidence="3">CGMCC 1.8711</strain>
    </source>
</reference>
<evidence type="ECO:0000313" key="3">
    <source>
        <dbReference type="Proteomes" id="UP000243250"/>
    </source>
</evidence>
<dbReference type="EMBL" id="FOYS01000003">
    <property type="protein sequence ID" value="SFR49665.1"/>
    <property type="molecule type" value="Genomic_DNA"/>
</dbReference>
<keyword evidence="3" id="KW-1185">Reference proteome</keyword>
<name>A0A1I6H5G0_9EURY</name>
<evidence type="ECO:0000256" key="1">
    <source>
        <dbReference type="SAM" id="MobiDB-lite"/>
    </source>
</evidence>
<dbReference type="RefSeq" id="WP_175501455.1">
    <property type="nucleotide sequence ID" value="NZ_FOYS01000003.1"/>
</dbReference>
<dbReference type="AlphaFoldDB" id="A0A1I6H5G0"/>
<dbReference type="Proteomes" id="UP000243250">
    <property type="component" value="Unassembled WGS sequence"/>
</dbReference>
<proteinExistence type="predicted"/>
<sequence length="55" mass="6175">MSPGERETTRQTTTDEPTESHEDDDADAVDDHLQSLDDGAGCTEIWEHLSESREE</sequence>
<protein>
    <submittedName>
        <fullName evidence="2">Uncharacterized protein</fullName>
    </submittedName>
</protein>
<gene>
    <name evidence="2" type="ORF">SAMN04488124_1792</name>
</gene>
<accession>A0A1I6H5G0</accession>
<feature type="compositionally biased region" description="Basic and acidic residues" evidence="1">
    <location>
        <begin position="45"/>
        <end position="55"/>
    </location>
</feature>
<feature type="region of interest" description="Disordered" evidence="1">
    <location>
        <begin position="1"/>
        <end position="55"/>
    </location>
</feature>
<evidence type="ECO:0000313" key="2">
    <source>
        <dbReference type="EMBL" id="SFR49665.1"/>
    </source>
</evidence>
<organism evidence="2 3">
    <name type="scientific">Halogeometricum limi</name>
    <dbReference type="NCBI Taxonomy" id="555875"/>
    <lineage>
        <taxon>Archaea</taxon>
        <taxon>Methanobacteriati</taxon>
        <taxon>Methanobacteriota</taxon>
        <taxon>Stenosarchaea group</taxon>
        <taxon>Halobacteria</taxon>
        <taxon>Halobacteriales</taxon>
        <taxon>Haloferacaceae</taxon>
        <taxon>Halogeometricum</taxon>
    </lineage>
</organism>